<evidence type="ECO:0000313" key="1">
    <source>
        <dbReference type="EMBL" id="KAH7969391.1"/>
    </source>
</evidence>
<organism evidence="1 2">
    <name type="scientific">Rhipicephalus sanguineus</name>
    <name type="common">Brown dog tick</name>
    <name type="synonym">Ixodes sanguineus</name>
    <dbReference type="NCBI Taxonomy" id="34632"/>
    <lineage>
        <taxon>Eukaryota</taxon>
        <taxon>Metazoa</taxon>
        <taxon>Ecdysozoa</taxon>
        <taxon>Arthropoda</taxon>
        <taxon>Chelicerata</taxon>
        <taxon>Arachnida</taxon>
        <taxon>Acari</taxon>
        <taxon>Parasitiformes</taxon>
        <taxon>Ixodida</taxon>
        <taxon>Ixodoidea</taxon>
        <taxon>Ixodidae</taxon>
        <taxon>Rhipicephalinae</taxon>
        <taxon>Rhipicephalus</taxon>
        <taxon>Rhipicephalus</taxon>
    </lineage>
</organism>
<comment type="caution">
    <text evidence="1">The sequence shown here is derived from an EMBL/GenBank/DDBJ whole genome shotgun (WGS) entry which is preliminary data.</text>
</comment>
<dbReference type="Gene3D" id="3.40.720.10">
    <property type="entry name" value="Alkaline Phosphatase, subunit A"/>
    <property type="match status" value="1"/>
</dbReference>
<reference evidence="1" key="2">
    <citation type="submission" date="2021-09" db="EMBL/GenBank/DDBJ databases">
        <authorList>
            <person name="Jia N."/>
            <person name="Wang J."/>
            <person name="Shi W."/>
            <person name="Du L."/>
            <person name="Sun Y."/>
            <person name="Zhan W."/>
            <person name="Jiang J."/>
            <person name="Wang Q."/>
            <person name="Zhang B."/>
            <person name="Ji P."/>
            <person name="Sakyi L.B."/>
            <person name="Cui X."/>
            <person name="Yuan T."/>
            <person name="Jiang B."/>
            <person name="Yang W."/>
            <person name="Lam T.T.-Y."/>
            <person name="Chang Q."/>
            <person name="Ding S."/>
            <person name="Wang X."/>
            <person name="Zhu J."/>
            <person name="Ruan X."/>
            <person name="Zhao L."/>
            <person name="Wei J."/>
            <person name="Que T."/>
            <person name="Du C."/>
            <person name="Cheng J."/>
            <person name="Dai P."/>
            <person name="Han X."/>
            <person name="Huang E."/>
            <person name="Gao Y."/>
            <person name="Liu J."/>
            <person name="Shao H."/>
            <person name="Ye R."/>
            <person name="Li L."/>
            <person name="Wei W."/>
            <person name="Wang X."/>
            <person name="Wang C."/>
            <person name="Huo Q."/>
            <person name="Li W."/>
            <person name="Guo W."/>
            <person name="Chen H."/>
            <person name="Chen S."/>
            <person name="Zhou L."/>
            <person name="Zhou L."/>
            <person name="Ni X."/>
            <person name="Tian J."/>
            <person name="Zhou Y."/>
            <person name="Sheng Y."/>
            <person name="Liu T."/>
            <person name="Pan Y."/>
            <person name="Xia L."/>
            <person name="Li J."/>
            <person name="Zhao F."/>
            <person name="Cao W."/>
        </authorList>
    </citation>
    <scope>NUCLEOTIDE SEQUENCE</scope>
    <source>
        <strain evidence="1">Rsan-2018</strain>
        <tissue evidence="1">Larvae</tissue>
    </source>
</reference>
<reference evidence="1" key="1">
    <citation type="journal article" date="2020" name="Cell">
        <title>Large-Scale Comparative Analyses of Tick Genomes Elucidate Their Genetic Diversity and Vector Capacities.</title>
        <authorList>
            <consortium name="Tick Genome and Microbiome Consortium (TIGMIC)"/>
            <person name="Jia N."/>
            <person name="Wang J."/>
            <person name="Shi W."/>
            <person name="Du L."/>
            <person name="Sun Y."/>
            <person name="Zhan W."/>
            <person name="Jiang J.F."/>
            <person name="Wang Q."/>
            <person name="Zhang B."/>
            <person name="Ji P."/>
            <person name="Bell-Sakyi L."/>
            <person name="Cui X.M."/>
            <person name="Yuan T.T."/>
            <person name="Jiang B.G."/>
            <person name="Yang W.F."/>
            <person name="Lam T.T."/>
            <person name="Chang Q.C."/>
            <person name="Ding S.J."/>
            <person name="Wang X.J."/>
            <person name="Zhu J.G."/>
            <person name="Ruan X.D."/>
            <person name="Zhao L."/>
            <person name="Wei J.T."/>
            <person name="Ye R.Z."/>
            <person name="Que T.C."/>
            <person name="Du C.H."/>
            <person name="Zhou Y.H."/>
            <person name="Cheng J.X."/>
            <person name="Dai P.F."/>
            <person name="Guo W.B."/>
            <person name="Han X.H."/>
            <person name="Huang E.J."/>
            <person name="Li L.F."/>
            <person name="Wei W."/>
            <person name="Gao Y.C."/>
            <person name="Liu J.Z."/>
            <person name="Shao H.Z."/>
            <person name="Wang X."/>
            <person name="Wang C.C."/>
            <person name="Yang T.C."/>
            <person name="Huo Q.B."/>
            <person name="Li W."/>
            <person name="Chen H.Y."/>
            <person name="Chen S.E."/>
            <person name="Zhou L.G."/>
            <person name="Ni X.B."/>
            <person name="Tian J.H."/>
            <person name="Sheng Y."/>
            <person name="Liu T."/>
            <person name="Pan Y.S."/>
            <person name="Xia L.Y."/>
            <person name="Li J."/>
            <person name="Zhao F."/>
            <person name="Cao W.C."/>
        </authorList>
    </citation>
    <scope>NUCLEOTIDE SEQUENCE</scope>
    <source>
        <strain evidence="1">Rsan-2018</strain>
    </source>
</reference>
<gene>
    <name evidence="1" type="ORF">HPB52_017546</name>
</gene>
<dbReference type="InterPro" id="IPR004245">
    <property type="entry name" value="DUF229"/>
</dbReference>
<name>A0A9D4T2E1_RHISA</name>
<dbReference type="VEuPathDB" id="VectorBase:RSAN_046756"/>
<dbReference type="Proteomes" id="UP000821837">
    <property type="component" value="Unassembled WGS sequence"/>
</dbReference>
<dbReference type="EMBL" id="JABSTV010001248">
    <property type="protein sequence ID" value="KAH7969391.1"/>
    <property type="molecule type" value="Genomic_DNA"/>
</dbReference>
<dbReference type="GO" id="GO:0005615">
    <property type="term" value="C:extracellular space"/>
    <property type="evidence" value="ECO:0007669"/>
    <property type="project" value="TreeGrafter"/>
</dbReference>
<dbReference type="PANTHER" id="PTHR10974">
    <property type="entry name" value="FI08016P-RELATED"/>
    <property type="match status" value="1"/>
</dbReference>
<dbReference type="AlphaFoldDB" id="A0A9D4T2E1"/>
<evidence type="ECO:0000313" key="2">
    <source>
        <dbReference type="Proteomes" id="UP000821837"/>
    </source>
</evidence>
<dbReference type="InterPro" id="IPR017850">
    <property type="entry name" value="Alkaline_phosphatase_core_sf"/>
</dbReference>
<dbReference type="FunFam" id="3.40.720.10:FF:000017">
    <property type="entry name" value="Predicted protein"/>
    <property type="match status" value="1"/>
</dbReference>
<protein>
    <submittedName>
        <fullName evidence="1">Uncharacterized protein</fullName>
    </submittedName>
</protein>
<keyword evidence="2" id="KW-1185">Reference proteome</keyword>
<proteinExistence type="predicted"/>
<dbReference type="SUPFAM" id="SSF53649">
    <property type="entry name" value="Alkaline phosphatase-like"/>
    <property type="match status" value="1"/>
</dbReference>
<sequence length="427" mass="49571">MAITPFLRKLRRKFRLVSVLRAVLLCGAGHCLWTSFFKSSSGDSRSYGEQWERPVPIGYRIRTSGCTLPRFDPFDPTVKPFIRRSFKRAQCPGKPNFLTLRNGFPSILPRGLEEHGVLPEDLVCFYNEIYRNAYGAAPDKRYMKGKRKNLSFDRALEEEFVLVECATKKSPESSFHRQFLLNPLLKKNVEQRCRRARRRTPHNLSVIMLGLDSVSYLNLDRYLPETAKFVREKLGAFELHGYNKVGENTYPNGVAYLAGLKVFEADQEKEFGFYDKLSSRLIWRQYSSRGYRTMMIEDWVRLGLFSTLSTNGFRRQQTDYYPRHVVMLMEELNKPVEDDLSCLGPTTHTQELLDYLAKFVKVMLKRPFFVFAWFVDITHERLNNAAYADEPFRQLLEALLASGTLNHTVLAFFSDHGMRKGNIRDSG</sequence>
<dbReference type="Pfam" id="PF02995">
    <property type="entry name" value="DUF229"/>
    <property type="match status" value="1"/>
</dbReference>
<dbReference type="CDD" id="cd16021">
    <property type="entry name" value="ALP_like"/>
    <property type="match status" value="1"/>
</dbReference>
<accession>A0A9D4T2E1</accession>
<dbReference type="PANTHER" id="PTHR10974:SF1">
    <property type="entry name" value="FI08016P-RELATED"/>
    <property type="match status" value="1"/>
</dbReference>